<name>A0A0E3SHE1_9EURY</name>
<dbReference type="GeneID" id="31904781"/>
<dbReference type="OrthoDB" id="136085at2157"/>
<proteinExistence type="predicted"/>
<protein>
    <submittedName>
        <fullName evidence="1">Uncharacterized protein</fullName>
    </submittedName>
</protein>
<reference evidence="1 2" key="1">
    <citation type="submission" date="2014-07" db="EMBL/GenBank/DDBJ databases">
        <title>Methanogenic archaea and the global carbon cycle.</title>
        <authorList>
            <person name="Henriksen J.R."/>
            <person name="Luke J."/>
            <person name="Reinhart S."/>
            <person name="Benedict M.N."/>
            <person name="Youngblut N.D."/>
            <person name="Metcalf M.E."/>
            <person name="Whitaker R.J."/>
            <person name="Metcalf W.W."/>
        </authorList>
    </citation>
    <scope>NUCLEOTIDE SEQUENCE [LARGE SCALE GENOMIC DNA]</scope>
    <source>
        <strain evidence="1 2">HB-1</strain>
    </source>
</reference>
<dbReference type="RefSeq" id="WP_048140599.1">
    <property type="nucleotide sequence ID" value="NZ_CP009516.1"/>
</dbReference>
<organism evidence="1 2">
    <name type="scientific">Methanosarcina horonobensis HB-1 = JCM 15518</name>
    <dbReference type="NCBI Taxonomy" id="1434110"/>
    <lineage>
        <taxon>Archaea</taxon>
        <taxon>Methanobacteriati</taxon>
        <taxon>Methanobacteriota</taxon>
        <taxon>Stenosarchaea group</taxon>
        <taxon>Methanomicrobia</taxon>
        <taxon>Methanosarcinales</taxon>
        <taxon>Methanosarcinaceae</taxon>
        <taxon>Methanosarcina</taxon>
    </lineage>
</organism>
<dbReference type="KEGG" id="mhor:MSHOH_2665"/>
<dbReference type="AlphaFoldDB" id="A0A0E3SHE1"/>
<accession>A0A0E3SHE1</accession>
<dbReference type="EMBL" id="CP009516">
    <property type="protein sequence ID" value="AKB79148.1"/>
    <property type="molecule type" value="Genomic_DNA"/>
</dbReference>
<evidence type="ECO:0000313" key="2">
    <source>
        <dbReference type="Proteomes" id="UP000033101"/>
    </source>
</evidence>
<dbReference type="HOGENOM" id="CLU_174511_0_0_2"/>
<evidence type="ECO:0000313" key="1">
    <source>
        <dbReference type="EMBL" id="AKB79148.1"/>
    </source>
</evidence>
<sequence length="112" mass="12479">MKMKSIFSLLVVCLVFSPGLAQAQNEESSCKSITFVNVTPDAFECMKNRLQNYGIDVPPGNEGKLSERGVTGRFEWDGRSILTTTIEEKPFFVSCETADERMILFVDECKGA</sequence>
<dbReference type="PATRIC" id="fig|1434110.4.peg.3440"/>
<keyword evidence="2" id="KW-1185">Reference proteome</keyword>
<dbReference type="Proteomes" id="UP000033101">
    <property type="component" value="Chromosome"/>
</dbReference>
<gene>
    <name evidence="1" type="ORF">MSHOH_2665</name>
</gene>